<reference evidence="10" key="2">
    <citation type="submission" date="2021-01" db="EMBL/GenBank/DDBJ databases">
        <authorList>
            <person name="Schikora-Tamarit M.A."/>
        </authorList>
    </citation>
    <scope>NUCLEOTIDE SEQUENCE</scope>
    <source>
        <strain evidence="10">CBS6341</strain>
    </source>
</reference>
<evidence type="ECO:0000313" key="10">
    <source>
        <dbReference type="EMBL" id="KAH3666434.1"/>
    </source>
</evidence>
<evidence type="ECO:0000256" key="8">
    <source>
        <dbReference type="SAM" id="Phobius"/>
    </source>
</evidence>
<dbReference type="GO" id="GO:0097250">
    <property type="term" value="P:mitochondrial respirasome assembly"/>
    <property type="evidence" value="ECO:0007669"/>
    <property type="project" value="TreeGrafter"/>
</dbReference>
<comment type="caution">
    <text evidence="10">The sequence shown here is derived from an EMBL/GenBank/DDBJ whole genome shotgun (WGS) entry which is preliminary data.</text>
</comment>
<feature type="region of interest" description="Disordered" evidence="7">
    <location>
        <begin position="131"/>
        <end position="163"/>
    </location>
</feature>
<evidence type="ECO:0000259" key="9">
    <source>
        <dbReference type="PROSITE" id="PS51503"/>
    </source>
</evidence>
<dbReference type="InterPro" id="IPR007667">
    <property type="entry name" value="Hypoxia_induced_domain"/>
</dbReference>
<dbReference type="Gene3D" id="6.10.140.1320">
    <property type="match status" value="1"/>
</dbReference>
<gene>
    <name evidence="10" type="ORF">WICMUC_005702</name>
</gene>
<name>A0A9P8P846_9ASCO</name>
<dbReference type="Proteomes" id="UP000769528">
    <property type="component" value="Unassembled WGS sequence"/>
</dbReference>
<dbReference type="PANTHER" id="PTHR12297:SF3">
    <property type="entry name" value="HIG1 DOMAIN FAMILY MEMBER 1A"/>
    <property type="match status" value="1"/>
</dbReference>
<comment type="subcellular location">
    <subcellularLocation>
        <location evidence="1">Mitochondrion membrane</location>
    </subcellularLocation>
</comment>
<evidence type="ECO:0000313" key="11">
    <source>
        <dbReference type="Proteomes" id="UP000769528"/>
    </source>
</evidence>
<evidence type="ECO:0000256" key="7">
    <source>
        <dbReference type="SAM" id="MobiDB-lite"/>
    </source>
</evidence>
<dbReference type="Pfam" id="PF04588">
    <property type="entry name" value="HIG_1_N"/>
    <property type="match status" value="1"/>
</dbReference>
<protein>
    <recommendedName>
        <fullName evidence="2">Respiratory supercomplex factor 1, mitochondrial</fullName>
    </recommendedName>
</protein>
<keyword evidence="3 8" id="KW-0812">Transmembrane</keyword>
<dbReference type="GO" id="GO:0031966">
    <property type="term" value="C:mitochondrial membrane"/>
    <property type="evidence" value="ECO:0007669"/>
    <property type="project" value="UniProtKB-SubCell"/>
</dbReference>
<evidence type="ECO:0000256" key="3">
    <source>
        <dbReference type="ARBA" id="ARBA00022692"/>
    </source>
</evidence>
<dbReference type="AlphaFoldDB" id="A0A9P8P846"/>
<dbReference type="EMBL" id="JAEUBF010001445">
    <property type="protein sequence ID" value="KAH3666434.1"/>
    <property type="molecule type" value="Genomic_DNA"/>
</dbReference>
<dbReference type="OrthoDB" id="6604018at2759"/>
<evidence type="ECO:0000256" key="4">
    <source>
        <dbReference type="ARBA" id="ARBA00022989"/>
    </source>
</evidence>
<feature type="transmembrane region" description="Helical" evidence="8">
    <location>
        <begin position="64"/>
        <end position="86"/>
    </location>
</feature>
<feature type="domain" description="HIG1" evidence="9">
    <location>
        <begin position="5"/>
        <end position="96"/>
    </location>
</feature>
<accession>A0A9P8P846</accession>
<dbReference type="PANTHER" id="PTHR12297">
    <property type="entry name" value="HYPOXIA-INDUCBILE GENE 1 HIG1 -RELATED"/>
    <property type="match status" value="1"/>
</dbReference>
<feature type="transmembrane region" description="Helical" evidence="8">
    <location>
        <begin position="33"/>
        <end position="52"/>
    </location>
</feature>
<keyword evidence="5" id="KW-0496">Mitochondrion</keyword>
<organism evidence="10 11">
    <name type="scientific">Wickerhamomyces mucosus</name>
    <dbReference type="NCBI Taxonomy" id="1378264"/>
    <lineage>
        <taxon>Eukaryota</taxon>
        <taxon>Fungi</taxon>
        <taxon>Dikarya</taxon>
        <taxon>Ascomycota</taxon>
        <taxon>Saccharomycotina</taxon>
        <taxon>Saccharomycetes</taxon>
        <taxon>Phaffomycetales</taxon>
        <taxon>Wickerhamomycetaceae</taxon>
        <taxon>Wickerhamomyces</taxon>
    </lineage>
</organism>
<dbReference type="PROSITE" id="PS51503">
    <property type="entry name" value="HIG1"/>
    <property type="match status" value="1"/>
</dbReference>
<sequence>MSQRLPSSFDDPQQLEEIDFVAKCIRNCKEQPLVPLGTLATCVAVTIAARNLRVGNKNGAQKWFRYRVAFQGFTIAALVVGGLIYGKETTAAKKTREEQMLEKAKLRERLWIEELERRDFEAQQRKKRAELARQKYREAQEAERKAKDEEKEKNEIEDNDSKQ</sequence>
<reference evidence="10" key="1">
    <citation type="journal article" date="2021" name="Open Biol.">
        <title>Shared evolutionary footprints suggest mitochondrial oxidative damage underlies multiple complex I losses in fungi.</title>
        <authorList>
            <person name="Schikora-Tamarit M.A."/>
            <person name="Marcet-Houben M."/>
            <person name="Nosek J."/>
            <person name="Gabaldon T."/>
        </authorList>
    </citation>
    <scope>NUCLEOTIDE SEQUENCE</scope>
    <source>
        <strain evidence="10">CBS6341</strain>
    </source>
</reference>
<evidence type="ECO:0000256" key="2">
    <source>
        <dbReference type="ARBA" id="ARBA00013887"/>
    </source>
</evidence>
<dbReference type="InterPro" id="IPR050355">
    <property type="entry name" value="RCF1"/>
</dbReference>
<evidence type="ECO:0000256" key="5">
    <source>
        <dbReference type="ARBA" id="ARBA00023128"/>
    </source>
</evidence>
<evidence type="ECO:0000256" key="1">
    <source>
        <dbReference type="ARBA" id="ARBA00004325"/>
    </source>
</evidence>
<keyword evidence="4 8" id="KW-1133">Transmembrane helix</keyword>
<keyword evidence="6 8" id="KW-0472">Membrane</keyword>
<proteinExistence type="predicted"/>
<evidence type="ECO:0000256" key="6">
    <source>
        <dbReference type="ARBA" id="ARBA00023136"/>
    </source>
</evidence>
<keyword evidence="11" id="KW-1185">Reference proteome</keyword>